<gene>
    <name evidence="1" type="ORF">SAMN05216270_11784</name>
</gene>
<organism evidence="1 2">
    <name type="scientific">Glycomyces harbinensis</name>
    <dbReference type="NCBI Taxonomy" id="58114"/>
    <lineage>
        <taxon>Bacteria</taxon>
        <taxon>Bacillati</taxon>
        <taxon>Actinomycetota</taxon>
        <taxon>Actinomycetes</taxon>
        <taxon>Glycomycetales</taxon>
        <taxon>Glycomycetaceae</taxon>
        <taxon>Glycomyces</taxon>
    </lineage>
</organism>
<reference evidence="2" key="1">
    <citation type="submission" date="2016-10" db="EMBL/GenBank/DDBJ databases">
        <authorList>
            <person name="Varghese N."/>
            <person name="Submissions S."/>
        </authorList>
    </citation>
    <scope>NUCLEOTIDE SEQUENCE [LARGE SCALE GENOMIC DNA]</scope>
    <source>
        <strain evidence="2">CGMCC 4.3516</strain>
    </source>
</reference>
<dbReference type="EMBL" id="FNAD01000017">
    <property type="protein sequence ID" value="SDE28947.1"/>
    <property type="molecule type" value="Genomic_DNA"/>
</dbReference>
<name>A0A1G7BPR0_9ACTN</name>
<dbReference type="AlphaFoldDB" id="A0A1G7BPR0"/>
<evidence type="ECO:0000313" key="2">
    <source>
        <dbReference type="Proteomes" id="UP000198949"/>
    </source>
</evidence>
<accession>A0A1G7BPR0</accession>
<evidence type="ECO:0000313" key="1">
    <source>
        <dbReference type="EMBL" id="SDE28947.1"/>
    </source>
</evidence>
<keyword evidence="2" id="KW-1185">Reference proteome</keyword>
<protein>
    <submittedName>
        <fullName evidence="1">Uncharacterized protein</fullName>
    </submittedName>
</protein>
<dbReference type="Proteomes" id="UP000198949">
    <property type="component" value="Unassembled WGS sequence"/>
</dbReference>
<proteinExistence type="predicted"/>
<sequence length="278" mass="28878">MVRSVRWCVPPGPRGPLRIGAVRASRSAIRPLVPVGRSGPSRLVQFGGSVRPSRCGSCRVVRSVRFECRVARPVVGSGGRCRLRRLVQLEGSGHPGRYGPVAVSAIRVLRRRSVDSSGGPLRSTAAGATRQCDLPGPVRLVSGGSVGGSPVPSCGRVRLAVAGAVRVARPGRCGSGVAVGRSVVGPGGLMWSAAANAIRRSHLPGQWLVASGAVSGSGSFRRLAWLAVAGAVRAARPRRCSLSRRCGRSSVAPFTWAGADVRRCCGLQFSGEGGLRLR</sequence>